<dbReference type="OrthoDB" id="9802365at2"/>
<keyword evidence="5" id="KW-0378">Hydrolase</keyword>
<evidence type="ECO:0000256" key="9">
    <source>
        <dbReference type="ARBA" id="ARBA00023295"/>
    </source>
</evidence>
<dbReference type="Gene3D" id="1.10.1670.10">
    <property type="entry name" value="Helix-hairpin-Helix base-excision DNA repair enzymes (C-terminal)"/>
    <property type="match status" value="1"/>
</dbReference>
<keyword evidence="7" id="KW-0411">Iron-sulfur</keyword>
<dbReference type="SMART" id="SM00525">
    <property type="entry name" value="FES"/>
    <property type="match status" value="1"/>
</dbReference>
<dbReference type="GO" id="GO:0051539">
    <property type="term" value="F:4 iron, 4 sulfur cluster binding"/>
    <property type="evidence" value="ECO:0007669"/>
    <property type="project" value="InterPro"/>
</dbReference>
<dbReference type="InterPro" id="IPR023170">
    <property type="entry name" value="HhH_base_excis_C"/>
</dbReference>
<evidence type="ECO:0000256" key="2">
    <source>
        <dbReference type="ARBA" id="ARBA00008343"/>
    </source>
</evidence>
<evidence type="ECO:0000313" key="12">
    <source>
        <dbReference type="Proteomes" id="UP000199488"/>
    </source>
</evidence>
<dbReference type="PANTHER" id="PTHR42944:SF1">
    <property type="entry name" value="ADENINE DNA GLYCOSYLASE"/>
    <property type="match status" value="1"/>
</dbReference>
<evidence type="ECO:0000259" key="10">
    <source>
        <dbReference type="SMART" id="SM00478"/>
    </source>
</evidence>
<dbReference type="EMBL" id="FNNC01000001">
    <property type="protein sequence ID" value="SDW06119.1"/>
    <property type="molecule type" value="Genomic_DNA"/>
</dbReference>
<comment type="cofactor">
    <cofactor evidence="1">
        <name>[4Fe-4S] cluster</name>
        <dbReference type="ChEBI" id="CHEBI:49883"/>
    </cofactor>
</comment>
<dbReference type="Proteomes" id="UP000199488">
    <property type="component" value="Unassembled WGS sequence"/>
</dbReference>
<organism evidence="11 12">
    <name type="scientific">Marinococcus luteus</name>
    <dbReference type="NCBI Taxonomy" id="1122204"/>
    <lineage>
        <taxon>Bacteria</taxon>
        <taxon>Bacillati</taxon>
        <taxon>Bacillota</taxon>
        <taxon>Bacilli</taxon>
        <taxon>Bacillales</taxon>
        <taxon>Bacillaceae</taxon>
        <taxon>Marinococcus</taxon>
    </lineage>
</organism>
<keyword evidence="9" id="KW-0326">Glycosidase</keyword>
<evidence type="ECO:0000256" key="6">
    <source>
        <dbReference type="ARBA" id="ARBA00023004"/>
    </source>
</evidence>
<dbReference type="GO" id="GO:0006298">
    <property type="term" value="P:mismatch repair"/>
    <property type="evidence" value="ECO:0007669"/>
    <property type="project" value="TreeGrafter"/>
</dbReference>
<evidence type="ECO:0000256" key="8">
    <source>
        <dbReference type="ARBA" id="ARBA00023204"/>
    </source>
</evidence>
<comment type="similarity">
    <text evidence="2">Belongs to the Nth/MutY family.</text>
</comment>
<dbReference type="PANTHER" id="PTHR42944">
    <property type="entry name" value="ADENINE DNA GLYCOSYLASE"/>
    <property type="match status" value="1"/>
</dbReference>
<dbReference type="CDD" id="cd00056">
    <property type="entry name" value="ENDO3c"/>
    <property type="match status" value="1"/>
</dbReference>
<evidence type="ECO:0000256" key="1">
    <source>
        <dbReference type="ARBA" id="ARBA00001966"/>
    </source>
</evidence>
<dbReference type="STRING" id="1122204.SAMN05421781_0306"/>
<dbReference type="GO" id="GO:0035485">
    <property type="term" value="F:adenine/guanine mispair binding"/>
    <property type="evidence" value="ECO:0007669"/>
    <property type="project" value="TreeGrafter"/>
</dbReference>
<accession>A0A1H2QI77</accession>
<gene>
    <name evidence="11" type="ORF">SAMN05421781_0306</name>
</gene>
<dbReference type="GO" id="GO:0006284">
    <property type="term" value="P:base-excision repair"/>
    <property type="evidence" value="ECO:0007669"/>
    <property type="project" value="InterPro"/>
</dbReference>
<reference evidence="11 12" key="1">
    <citation type="submission" date="2016-10" db="EMBL/GenBank/DDBJ databases">
        <authorList>
            <person name="de Groot N.N."/>
        </authorList>
    </citation>
    <scope>NUCLEOTIDE SEQUENCE [LARGE SCALE GENOMIC DNA]</scope>
    <source>
        <strain evidence="11 12">DSM 23126</strain>
    </source>
</reference>
<dbReference type="RefSeq" id="WP_091610399.1">
    <property type="nucleotide sequence ID" value="NZ_FNNC01000001.1"/>
</dbReference>
<keyword evidence="3" id="KW-0479">Metal-binding</keyword>
<dbReference type="InterPro" id="IPR044298">
    <property type="entry name" value="MIG/MutY"/>
</dbReference>
<sequence length="220" mass="25645">MQPTEWNAPSEPQLTSFRSLLIEWGEKHFAPFPWRYTANAWHALVAEMMLQRTNANQVEQAYNDFVQKYPSPGDYLQDEQARVFHTLGLTWRENVLRDLAAQLMEKGIPEERKELLQLRGVGAYIAAAYRSLHLGYRDVIIDSNVVRLYGRVFGFATDAETRRKKWFIDLADHLTPNTDYQTFNYALLDFTRAICTPRPNCTSCPLTTICIYYQEQKHDT</sequence>
<dbReference type="SUPFAM" id="SSF48150">
    <property type="entry name" value="DNA-glycosylase"/>
    <property type="match status" value="1"/>
</dbReference>
<dbReference type="SMART" id="SM00478">
    <property type="entry name" value="ENDO3c"/>
    <property type="match status" value="1"/>
</dbReference>
<dbReference type="InterPro" id="IPR003265">
    <property type="entry name" value="HhH-GPD_domain"/>
</dbReference>
<feature type="domain" description="HhH-GPD" evidence="10">
    <location>
        <begin position="49"/>
        <end position="193"/>
    </location>
</feature>
<protein>
    <submittedName>
        <fullName evidence="11">A/G-specific DNA-adenine glycosylase</fullName>
    </submittedName>
</protein>
<dbReference type="InterPro" id="IPR011257">
    <property type="entry name" value="DNA_glycosylase"/>
</dbReference>
<evidence type="ECO:0000313" key="11">
    <source>
        <dbReference type="EMBL" id="SDW06119.1"/>
    </source>
</evidence>
<dbReference type="GO" id="GO:0034039">
    <property type="term" value="F:8-oxo-7,8-dihydroguanine DNA N-glycosylase activity"/>
    <property type="evidence" value="ECO:0007669"/>
    <property type="project" value="TreeGrafter"/>
</dbReference>
<dbReference type="GO" id="GO:0000701">
    <property type="term" value="F:purine-specific mismatch base pair DNA N-glycosylase activity"/>
    <property type="evidence" value="ECO:0007669"/>
    <property type="project" value="TreeGrafter"/>
</dbReference>
<evidence type="ECO:0000256" key="5">
    <source>
        <dbReference type="ARBA" id="ARBA00022801"/>
    </source>
</evidence>
<evidence type="ECO:0000256" key="3">
    <source>
        <dbReference type="ARBA" id="ARBA00022723"/>
    </source>
</evidence>
<dbReference type="AlphaFoldDB" id="A0A1H2QI77"/>
<proteinExistence type="inferred from homology"/>
<dbReference type="Gene3D" id="1.10.340.30">
    <property type="entry name" value="Hypothetical protein, domain 2"/>
    <property type="match status" value="1"/>
</dbReference>
<keyword evidence="8" id="KW-0234">DNA repair</keyword>
<keyword evidence="6" id="KW-0408">Iron</keyword>
<evidence type="ECO:0000256" key="4">
    <source>
        <dbReference type="ARBA" id="ARBA00022763"/>
    </source>
</evidence>
<evidence type="ECO:0000256" key="7">
    <source>
        <dbReference type="ARBA" id="ARBA00023014"/>
    </source>
</evidence>
<keyword evidence="12" id="KW-1185">Reference proteome</keyword>
<name>A0A1H2QI77_9BACI</name>
<keyword evidence="4" id="KW-0227">DNA damage</keyword>
<dbReference type="GO" id="GO:0032357">
    <property type="term" value="F:oxidized purine DNA binding"/>
    <property type="evidence" value="ECO:0007669"/>
    <property type="project" value="TreeGrafter"/>
</dbReference>
<dbReference type="InterPro" id="IPR003651">
    <property type="entry name" value="Endonuclease3_FeS-loop_motif"/>
</dbReference>
<dbReference type="GO" id="GO:0046872">
    <property type="term" value="F:metal ion binding"/>
    <property type="evidence" value="ECO:0007669"/>
    <property type="project" value="UniProtKB-KW"/>
</dbReference>